<dbReference type="EMBL" id="BHVY01000005">
    <property type="protein sequence ID" value="GIJ88280.1"/>
    <property type="molecule type" value="Genomic_DNA"/>
</dbReference>
<gene>
    <name evidence="2" type="ORF">Asppvi_007199</name>
</gene>
<dbReference type="OrthoDB" id="419598at2759"/>
<comment type="caution">
    <text evidence="2">The sequence shown here is derived from an EMBL/GenBank/DDBJ whole genome shotgun (WGS) entry which is preliminary data.</text>
</comment>
<keyword evidence="3" id="KW-1185">Reference proteome</keyword>
<dbReference type="GeneID" id="67005809"/>
<dbReference type="SUPFAM" id="SSF51735">
    <property type="entry name" value="NAD(P)-binding Rossmann-fold domains"/>
    <property type="match status" value="1"/>
</dbReference>
<dbReference type="AlphaFoldDB" id="A0A9P3BC98"/>
<dbReference type="InterPro" id="IPR036291">
    <property type="entry name" value="NAD(P)-bd_dom_sf"/>
</dbReference>
<organism evidence="2 3">
    <name type="scientific">Aspergillus pseudoviridinutans</name>
    <dbReference type="NCBI Taxonomy" id="1517512"/>
    <lineage>
        <taxon>Eukaryota</taxon>
        <taxon>Fungi</taxon>
        <taxon>Dikarya</taxon>
        <taxon>Ascomycota</taxon>
        <taxon>Pezizomycotina</taxon>
        <taxon>Eurotiomycetes</taxon>
        <taxon>Eurotiomycetidae</taxon>
        <taxon>Eurotiales</taxon>
        <taxon>Aspergillaceae</taxon>
        <taxon>Aspergillus</taxon>
        <taxon>Aspergillus subgen. Fumigati</taxon>
    </lineage>
</organism>
<accession>A0A9P3BC98</accession>
<dbReference type="InterPro" id="IPR052718">
    <property type="entry name" value="NmrA-type_oxidoreductase"/>
</dbReference>
<proteinExistence type="predicted"/>
<dbReference type="PANTHER" id="PTHR47129">
    <property type="entry name" value="QUINONE OXIDOREDUCTASE 2"/>
    <property type="match status" value="1"/>
</dbReference>
<dbReference type="CDD" id="cd05269">
    <property type="entry name" value="TMR_SDR_a"/>
    <property type="match status" value="1"/>
</dbReference>
<evidence type="ECO:0000313" key="3">
    <source>
        <dbReference type="Proteomes" id="UP001043456"/>
    </source>
</evidence>
<dbReference type="RefSeq" id="XP_043159026.1">
    <property type="nucleotide sequence ID" value="XM_043303091.1"/>
</dbReference>
<dbReference type="PANTHER" id="PTHR47129:SF1">
    <property type="entry name" value="NMRA-LIKE DOMAIN-CONTAINING PROTEIN"/>
    <property type="match status" value="1"/>
</dbReference>
<dbReference type="InterPro" id="IPR008030">
    <property type="entry name" value="NmrA-like"/>
</dbReference>
<evidence type="ECO:0000313" key="2">
    <source>
        <dbReference type="EMBL" id="GIJ88280.1"/>
    </source>
</evidence>
<evidence type="ECO:0000259" key="1">
    <source>
        <dbReference type="Pfam" id="PF05368"/>
    </source>
</evidence>
<dbReference type="Gene3D" id="3.90.25.10">
    <property type="entry name" value="UDP-galactose 4-epimerase, domain 1"/>
    <property type="match status" value="1"/>
</dbReference>
<reference evidence="2 3" key="1">
    <citation type="submission" date="2018-10" db="EMBL/GenBank/DDBJ databases">
        <title>Pan-genome distribution and transcriptional activeness of fungal secondary metabolism genes in Aspergillus section Fumigati.</title>
        <authorList>
            <person name="Takahashi H."/>
            <person name="Umemura M."/>
            <person name="Ninomiya A."/>
            <person name="Kusuya Y."/>
            <person name="Urayama S."/>
            <person name="Shimizu M."/>
            <person name="Watanabe A."/>
            <person name="Kamei K."/>
            <person name="Yaguchi T."/>
            <person name="Hagiwara D."/>
        </authorList>
    </citation>
    <scope>NUCLEOTIDE SEQUENCE [LARGE SCALE GENOMIC DNA]</scope>
    <source>
        <strain evidence="2 3">IFM 55266</strain>
    </source>
</reference>
<dbReference type="Proteomes" id="UP001043456">
    <property type="component" value="Unassembled WGS sequence"/>
</dbReference>
<protein>
    <recommendedName>
        <fullName evidence="1">NmrA-like domain-containing protein</fullName>
    </recommendedName>
</protein>
<sequence>MSQKIGVFPASGGLGTSIINHLIKLVPASQLILIARNPEKLASLSREGATVRRADYDDRATLERVFDNVGVLILISYASFEIQHRVEAHKAAIDAARRSGVKHIFYSSLAFAGDLGESSLAHVMGAHLATEKYLAELPGHGHVTYTSIREGLYSESFPIYTAWFDLHNPVEEITIPHPGTGPGVAWVKRDELGEATAKMVYAYAKNPSGFPYLNRVVLLSGPREVSLQETAEVLGRAVGKPVRIREITADEYVALPQIGDKHTYHGVNLSREWATAWEAIRAGETAVVSPVLGEILGREPEDFETTIRGLVGGRQ</sequence>
<dbReference type="Gene3D" id="3.40.50.720">
    <property type="entry name" value="NAD(P)-binding Rossmann-like Domain"/>
    <property type="match status" value="1"/>
</dbReference>
<feature type="domain" description="NmrA-like" evidence="1">
    <location>
        <begin position="1"/>
        <end position="256"/>
    </location>
</feature>
<name>A0A9P3BC98_9EURO</name>
<dbReference type="Pfam" id="PF05368">
    <property type="entry name" value="NmrA"/>
    <property type="match status" value="1"/>
</dbReference>